<comment type="caution">
    <text evidence="1">The sequence shown here is derived from an EMBL/GenBank/DDBJ whole genome shotgun (WGS) entry which is preliminary data.</text>
</comment>
<organism evidence="1 2">
    <name type="scientific">Reticulomyxa filosa</name>
    <dbReference type="NCBI Taxonomy" id="46433"/>
    <lineage>
        <taxon>Eukaryota</taxon>
        <taxon>Sar</taxon>
        <taxon>Rhizaria</taxon>
        <taxon>Retaria</taxon>
        <taxon>Foraminifera</taxon>
        <taxon>Monothalamids</taxon>
        <taxon>Reticulomyxidae</taxon>
        <taxon>Reticulomyxa</taxon>
    </lineage>
</organism>
<keyword evidence="2" id="KW-1185">Reference proteome</keyword>
<dbReference type="AlphaFoldDB" id="X6NAZ6"/>
<dbReference type="EMBL" id="ASPP01009922">
    <property type="protein sequence ID" value="ETO23450.1"/>
    <property type="molecule type" value="Genomic_DNA"/>
</dbReference>
<reference evidence="1 2" key="1">
    <citation type="journal article" date="2013" name="Curr. Biol.">
        <title>The Genome of the Foraminiferan Reticulomyxa filosa.</title>
        <authorList>
            <person name="Glockner G."/>
            <person name="Hulsmann N."/>
            <person name="Schleicher M."/>
            <person name="Noegel A.A."/>
            <person name="Eichinger L."/>
            <person name="Gallinger C."/>
            <person name="Pawlowski J."/>
            <person name="Sierra R."/>
            <person name="Euteneuer U."/>
            <person name="Pillet L."/>
            <person name="Moustafa A."/>
            <person name="Platzer M."/>
            <person name="Groth M."/>
            <person name="Szafranski K."/>
            <person name="Schliwa M."/>
        </authorList>
    </citation>
    <scope>NUCLEOTIDE SEQUENCE [LARGE SCALE GENOMIC DNA]</scope>
</reference>
<dbReference type="Proteomes" id="UP000023152">
    <property type="component" value="Unassembled WGS sequence"/>
</dbReference>
<protein>
    <submittedName>
        <fullName evidence="1">Uncharacterized protein</fullName>
    </submittedName>
</protein>
<gene>
    <name evidence="1" type="ORF">RFI_13734</name>
</gene>
<evidence type="ECO:0000313" key="2">
    <source>
        <dbReference type="Proteomes" id="UP000023152"/>
    </source>
</evidence>
<sequence length="248" mass="28664">MQKTAHTINKVLIIQKDWEDTQKKTFQSEIYGFAGDLMLEIVHETVYGMLCHIFQQLESLQSFSAQLSLEFIIGSLGINYLELKDLWKCCATFFNLIFFFVAKKLKDQANNILRQLIVERENPKHSRGRFSLRYPVTNVQNAEREGNHFLASTLKLLDWAKEENERTKKRQEAVHKKVAAKNSNQQFKGLKRIFGGDKKTSADQIDDIIRQSVLLNSIFFSSLQCLQNDIKFVLVFIGVSPELKKGDK</sequence>
<name>X6NAZ6_RETFI</name>
<evidence type="ECO:0000313" key="1">
    <source>
        <dbReference type="EMBL" id="ETO23450.1"/>
    </source>
</evidence>
<accession>X6NAZ6</accession>
<proteinExistence type="predicted"/>